<dbReference type="Proteomes" id="UP001054857">
    <property type="component" value="Unassembled WGS sequence"/>
</dbReference>
<keyword evidence="3" id="KW-0732">Signal</keyword>
<sequence length="235" mass="24450">MTHKGWRVEIALVLLLALAFAPHKSLASGHRGALEADVSELGVQPPQSITKLLPAGSARPFLALKDPANAASQDVQQLYVQGASAAAIAYLLFAAAEPLSEAEGSSPVLLPYLSPTTLRLYASRPERCGSDVVRGMYELSNSLYGSSSLQACHFALYRALQLTFAWVRDNIPLAPQQPLLPHSDPNPTSSPPPPSSSAAAAAAAAAAATALFPSLSEPDFTSALSAALADPQQLG</sequence>
<gene>
    <name evidence="4" type="ORF">Agub_g15790</name>
</gene>
<keyword evidence="5" id="KW-1185">Reference proteome</keyword>
<proteinExistence type="inferred from homology"/>
<accession>A0AAD3E5H1</accession>
<evidence type="ECO:0000256" key="2">
    <source>
        <dbReference type="SAM" id="MobiDB-lite"/>
    </source>
</evidence>
<dbReference type="PANTHER" id="PTHR47466:SF1">
    <property type="entry name" value="METALLOPROTEASE MEP1 (AFU_ORTHOLOGUE AFUA_1G07730)-RELATED"/>
    <property type="match status" value="1"/>
</dbReference>
<feature type="region of interest" description="Disordered" evidence="2">
    <location>
        <begin position="177"/>
        <end position="201"/>
    </location>
</feature>
<comment type="caution">
    <text evidence="4">The sequence shown here is derived from an EMBL/GenBank/DDBJ whole genome shotgun (WGS) entry which is preliminary data.</text>
</comment>
<feature type="non-terminal residue" evidence="4">
    <location>
        <position position="1"/>
    </location>
</feature>
<reference evidence="4 5" key="1">
    <citation type="journal article" date="2021" name="Sci. Rep.">
        <title>Genome sequencing of the multicellular alga Astrephomene provides insights into convergent evolution of germ-soma differentiation.</title>
        <authorList>
            <person name="Yamashita S."/>
            <person name="Yamamoto K."/>
            <person name="Matsuzaki R."/>
            <person name="Suzuki S."/>
            <person name="Yamaguchi H."/>
            <person name="Hirooka S."/>
            <person name="Minakuchi Y."/>
            <person name="Miyagishima S."/>
            <person name="Kawachi M."/>
            <person name="Toyoda A."/>
            <person name="Nozaki H."/>
        </authorList>
    </citation>
    <scope>NUCLEOTIDE SEQUENCE [LARGE SCALE GENOMIC DNA]</scope>
    <source>
        <strain evidence="4 5">NIES-4017</strain>
    </source>
</reference>
<comment type="similarity">
    <text evidence="1">Belongs to the peptidase M43B family.</text>
</comment>
<name>A0AAD3E5H1_9CHLO</name>
<dbReference type="AlphaFoldDB" id="A0AAD3E5H1"/>
<evidence type="ECO:0000313" key="4">
    <source>
        <dbReference type="EMBL" id="GFR53082.1"/>
    </source>
</evidence>
<evidence type="ECO:0000256" key="1">
    <source>
        <dbReference type="ARBA" id="ARBA00008721"/>
    </source>
</evidence>
<organism evidence="4 5">
    <name type="scientific">Astrephomene gubernaculifera</name>
    <dbReference type="NCBI Taxonomy" id="47775"/>
    <lineage>
        <taxon>Eukaryota</taxon>
        <taxon>Viridiplantae</taxon>
        <taxon>Chlorophyta</taxon>
        <taxon>core chlorophytes</taxon>
        <taxon>Chlorophyceae</taxon>
        <taxon>CS clade</taxon>
        <taxon>Chlamydomonadales</taxon>
        <taxon>Astrephomenaceae</taxon>
        <taxon>Astrephomene</taxon>
    </lineage>
</organism>
<dbReference type="EMBL" id="BMAR01000085">
    <property type="protein sequence ID" value="GFR53082.1"/>
    <property type="molecule type" value="Genomic_DNA"/>
</dbReference>
<dbReference type="PANTHER" id="PTHR47466">
    <property type="match status" value="1"/>
</dbReference>
<evidence type="ECO:0000256" key="3">
    <source>
        <dbReference type="SAM" id="SignalP"/>
    </source>
</evidence>
<feature type="signal peptide" evidence="3">
    <location>
        <begin position="1"/>
        <end position="27"/>
    </location>
</feature>
<feature type="chain" id="PRO_5042206091" evidence="3">
    <location>
        <begin position="28"/>
        <end position="235"/>
    </location>
</feature>
<protein>
    <submittedName>
        <fullName evidence="4">Uncharacterized protein</fullName>
    </submittedName>
</protein>
<evidence type="ECO:0000313" key="5">
    <source>
        <dbReference type="Proteomes" id="UP001054857"/>
    </source>
</evidence>